<comment type="similarity">
    <text evidence="1">Belongs to the PPR family. P subfamily.</text>
</comment>
<evidence type="ECO:0000256" key="1">
    <source>
        <dbReference type="ARBA" id="ARBA00007626"/>
    </source>
</evidence>
<evidence type="ECO:0008006" key="6">
    <source>
        <dbReference type="Google" id="ProtNLM"/>
    </source>
</evidence>
<keyword evidence="2" id="KW-0677">Repeat</keyword>
<evidence type="ECO:0000313" key="4">
    <source>
        <dbReference type="EMBL" id="KAJ4829357.1"/>
    </source>
</evidence>
<dbReference type="Pfam" id="PF01535">
    <property type="entry name" value="PPR"/>
    <property type="match status" value="2"/>
</dbReference>
<accession>A0A9Q0FFE3</accession>
<comment type="caution">
    <text evidence="4">The sequence shown here is derived from an EMBL/GenBank/DDBJ whole genome shotgun (WGS) entry which is preliminary data.</text>
</comment>
<keyword evidence="5" id="KW-1185">Reference proteome</keyword>
<reference evidence="4" key="2">
    <citation type="journal article" date="2023" name="Plants (Basel)">
        <title>Annotation of the Turnera subulata (Passifloraceae) Draft Genome Reveals the S-Locus Evolved after the Divergence of Turneroideae from Passifloroideae in a Stepwise Manner.</title>
        <authorList>
            <person name="Henning P.M."/>
            <person name="Roalson E.H."/>
            <person name="Mir W."/>
            <person name="McCubbin A.G."/>
            <person name="Shore J.S."/>
        </authorList>
    </citation>
    <scope>NUCLEOTIDE SEQUENCE</scope>
    <source>
        <strain evidence="4">F60SS</strain>
    </source>
</reference>
<sequence length="368" mass="42929">MQNSSVGPILDKASIEVSSALVFEVLKRLNNSSVLSLSFFRWAEKQSGFKYTTDSYNLLVESLGKAKQFRLIWVTVFDMKEKGVLTKDTFSLIARRYARARKADGVIDTFVKMEKYGFEMELSDFNRLMYVLIKANQVTKAQEVFDQMRNRRIVPNTKSYTILLEGWRHEKNLLKLDEGYREMKVEGFEPDAWNEKRLQEAVRFFELSKASGFPPEAPTYNALVGDFCSSGRFHDVDRILDEMRKCGEMSSDEVCEPTLSTYEVVMRMFCNEERVDMAIKIWDEMKEKGVLPGMHMFSMLINSLCHEDKVDEACKYFQEMLNLGIRPREASFRILKRSLLYKGRKDTVVHLDRQIEKLRKGRTSSMRQ</sequence>
<dbReference type="AlphaFoldDB" id="A0A9Q0FFE3"/>
<evidence type="ECO:0000256" key="2">
    <source>
        <dbReference type="ARBA" id="ARBA00022737"/>
    </source>
</evidence>
<feature type="repeat" description="PPR" evidence="3">
    <location>
        <begin position="121"/>
        <end position="155"/>
    </location>
</feature>
<dbReference type="PANTHER" id="PTHR47941">
    <property type="entry name" value="PENTATRICOPEPTIDE REPEAT-CONTAINING PROTEIN 3, MITOCHONDRIAL"/>
    <property type="match status" value="1"/>
</dbReference>
<gene>
    <name evidence="4" type="ORF">Tsubulata_024236</name>
</gene>
<dbReference type="InterPro" id="IPR011990">
    <property type="entry name" value="TPR-like_helical_dom_sf"/>
</dbReference>
<dbReference type="Gene3D" id="1.25.40.10">
    <property type="entry name" value="Tetratricopeptide repeat domain"/>
    <property type="match status" value="3"/>
</dbReference>
<evidence type="ECO:0000256" key="3">
    <source>
        <dbReference type="PROSITE-ProRule" id="PRU00708"/>
    </source>
</evidence>
<protein>
    <recommendedName>
        <fullName evidence="6">Pentacotripeptide-repeat region of PRORP domain-containing protein</fullName>
    </recommendedName>
</protein>
<dbReference type="InterPro" id="IPR002885">
    <property type="entry name" value="PPR_rpt"/>
</dbReference>
<name>A0A9Q0FFE3_9ROSI</name>
<dbReference type="OrthoDB" id="185373at2759"/>
<feature type="repeat" description="PPR" evidence="3">
    <location>
        <begin position="216"/>
        <end position="250"/>
    </location>
</feature>
<dbReference type="Pfam" id="PF13041">
    <property type="entry name" value="PPR_2"/>
    <property type="match status" value="2"/>
</dbReference>
<organism evidence="4 5">
    <name type="scientific">Turnera subulata</name>
    <dbReference type="NCBI Taxonomy" id="218843"/>
    <lineage>
        <taxon>Eukaryota</taxon>
        <taxon>Viridiplantae</taxon>
        <taxon>Streptophyta</taxon>
        <taxon>Embryophyta</taxon>
        <taxon>Tracheophyta</taxon>
        <taxon>Spermatophyta</taxon>
        <taxon>Magnoliopsida</taxon>
        <taxon>eudicotyledons</taxon>
        <taxon>Gunneridae</taxon>
        <taxon>Pentapetalae</taxon>
        <taxon>rosids</taxon>
        <taxon>fabids</taxon>
        <taxon>Malpighiales</taxon>
        <taxon>Passifloraceae</taxon>
        <taxon>Turnera</taxon>
    </lineage>
</organism>
<dbReference type="EMBL" id="JAKUCV010005913">
    <property type="protein sequence ID" value="KAJ4829357.1"/>
    <property type="molecule type" value="Genomic_DNA"/>
</dbReference>
<reference evidence="4" key="1">
    <citation type="submission" date="2022-02" db="EMBL/GenBank/DDBJ databases">
        <authorList>
            <person name="Henning P.M."/>
            <person name="McCubbin A.G."/>
            <person name="Shore J.S."/>
        </authorList>
    </citation>
    <scope>NUCLEOTIDE SEQUENCE</scope>
    <source>
        <strain evidence="4">F60SS</strain>
        <tissue evidence="4">Leaves</tissue>
    </source>
</reference>
<feature type="repeat" description="PPR" evidence="3">
    <location>
        <begin position="258"/>
        <end position="292"/>
    </location>
</feature>
<proteinExistence type="inferred from homology"/>
<dbReference type="NCBIfam" id="TIGR00756">
    <property type="entry name" value="PPR"/>
    <property type="match status" value="4"/>
</dbReference>
<evidence type="ECO:0000313" key="5">
    <source>
        <dbReference type="Proteomes" id="UP001141552"/>
    </source>
</evidence>
<dbReference type="Proteomes" id="UP001141552">
    <property type="component" value="Unassembled WGS sequence"/>
</dbReference>
<dbReference type="PROSITE" id="PS51375">
    <property type="entry name" value="PPR"/>
    <property type="match status" value="4"/>
</dbReference>
<feature type="repeat" description="PPR" evidence="3">
    <location>
        <begin position="293"/>
        <end position="327"/>
    </location>
</feature>